<dbReference type="PANTHER" id="PTHR23248">
    <property type="entry name" value="PHOSPHOLIPID SCRAMBLASE-RELATED"/>
    <property type="match status" value="1"/>
</dbReference>
<evidence type="ECO:0000256" key="1">
    <source>
        <dbReference type="ARBA" id="ARBA00005350"/>
    </source>
</evidence>
<dbReference type="EMBL" id="OV170224">
    <property type="protein sequence ID" value="CAH0724460.1"/>
    <property type="molecule type" value="Genomic_DNA"/>
</dbReference>
<comment type="function">
    <text evidence="2">May mediate accelerated ATP-independent bidirectional transbilayer migration of phospholipids upon binding calcium ions that results in a loss of phospholipid asymmetry in the plasma membrane.</text>
</comment>
<dbReference type="Pfam" id="PF03803">
    <property type="entry name" value="Scramblase"/>
    <property type="match status" value="1"/>
</dbReference>
<evidence type="ECO:0000313" key="4">
    <source>
        <dbReference type="Proteomes" id="UP000838878"/>
    </source>
</evidence>
<keyword evidence="2" id="KW-0106">Calcium</keyword>
<dbReference type="GO" id="GO:0017128">
    <property type="term" value="F:phospholipid scramblase activity"/>
    <property type="evidence" value="ECO:0007669"/>
    <property type="project" value="InterPro"/>
</dbReference>
<proteinExistence type="inferred from homology"/>
<dbReference type="AlphaFoldDB" id="A0A8J9VDL7"/>
<comment type="similarity">
    <text evidence="1 2">Belongs to the phospholipid scramblase family.</text>
</comment>
<sequence length="195" mass="22022">MEKSASGIDLLKTLDRVLIREKSSCNDNTKYVVLTADGSVMLYAKEESDFIDRMLGKSRTLELNVFDSNDKEVMKFRRPYTIGTDKMDVSLSGQAAAIVRKEVTFFKPVLSINDVDDHPVIRVKGPTFITSECNFALYSISKEPMGDINKRWSGSPGWTADKTTFAVRFPVDLDVRYKAAIIGTCFLIDFLFYDN</sequence>
<keyword evidence="4" id="KW-1185">Reference proteome</keyword>
<dbReference type="InterPro" id="IPR025659">
    <property type="entry name" value="Tubby-like_C"/>
</dbReference>
<evidence type="ECO:0000313" key="3">
    <source>
        <dbReference type="EMBL" id="CAH0724460.1"/>
    </source>
</evidence>
<reference evidence="3" key="1">
    <citation type="submission" date="2021-12" db="EMBL/GenBank/DDBJ databases">
        <authorList>
            <person name="Martin H S."/>
        </authorList>
    </citation>
    <scope>NUCLEOTIDE SEQUENCE</scope>
</reference>
<keyword evidence="2" id="KW-0564">Palmitate</keyword>
<dbReference type="SUPFAM" id="SSF54518">
    <property type="entry name" value="Tubby C-terminal domain-like"/>
    <property type="match status" value="1"/>
</dbReference>
<evidence type="ECO:0000256" key="2">
    <source>
        <dbReference type="RuleBase" id="RU363116"/>
    </source>
</evidence>
<keyword evidence="2" id="KW-0449">Lipoprotein</keyword>
<dbReference type="InterPro" id="IPR005552">
    <property type="entry name" value="Scramblase"/>
</dbReference>
<name>A0A8J9VDL7_9NEOP</name>
<dbReference type="OrthoDB" id="191150at2759"/>
<organism evidence="3 4">
    <name type="scientific">Brenthis ino</name>
    <name type="common">lesser marbled fritillary</name>
    <dbReference type="NCBI Taxonomy" id="405034"/>
    <lineage>
        <taxon>Eukaryota</taxon>
        <taxon>Metazoa</taxon>
        <taxon>Ecdysozoa</taxon>
        <taxon>Arthropoda</taxon>
        <taxon>Hexapoda</taxon>
        <taxon>Insecta</taxon>
        <taxon>Pterygota</taxon>
        <taxon>Neoptera</taxon>
        <taxon>Endopterygota</taxon>
        <taxon>Lepidoptera</taxon>
        <taxon>Glossata</taxon>
        <taxon>Ditrysia</taxon>
        <taxon>Papilionoidea</taxon>
        <taxon>Nymphalidae</taxon>
        <taxon>Heliconiinae</taxon>
        <taxon>Argynnini</taxon>
        <taxon>Brenthis</taxon>
    </lineage>
</organism>
<gene>
    <name evidence="3" type="ORF">BINO364_LOCUS10166</name>
</gene>
<comment type="cofactor">
    <cofactor evidence="2">
        <name>Ca(2+)</name>
        <dbReference type="ChEBI" id="CHEBI:29108"/>
    </cofactor>
</comment>
<dbReference type="GO" id="GO:0005886">
    <property type="term" value="C:plasma membrane"/>
    <property type="evidence" value="ECO:0007669"/>
    <property type="project" value="TreeGrafter"/>
</dbReference>
<dbReference type="Proteomes" id="UP000838878">
    <property type="component" value="Chromosome 4"/>
</dbReference>
<dbReference type="PANTHER" id="PTHR23248:SF9">
    <property type="entry name" value="PHOSPHOLIPID SCRAMBLASE"/>
    <property type="match status" value="1"/>
</dbReference>
<protein>
    <recommendedName>
        <fullName evidence="2">Phospholipid scramblase</fullName>
    </recommendedName>
</protein>
<feature type="non-terminal residue" evidence="3">
    <location>
        <position position="195"/>
    </location>
</feature>
<accession>A0A8J9VDL7</accession>